<sequence length="45" mass="5123">MSAQTLVGTERIAEMLHMGHRSNVSAAKKWVRETKQGSKWLRKLA</sequence>
<dbReference type="AlphaFoldDB" id="A0AAT9FHE8"/>
<evidence type="ECO:0000313" key="1">
    <source>
        <dbReference type="EMBL" id="BDS05406.1"/>
    </source>
</evidence>
<dbReference type="EMBL" id="AP026866">
    <property type="protein sequence ID" value="BDS05406.1"/>
    <property type="molecule type" value="Genomic_DNA"/>
</dbReference>
<proteinExistence type="predicted"/>
<name>A0AAT9FHE8_9BACT</name>
<organism evidence="1">
    <name type="scientific">Oceaniferula spumae</name>
    <dbReference type="NCBI Taxonomy" id="2979115"/>
    <lineage>
        <taxon>Bacteria</taxon>
        <taxon>Pseudomonadati</taxon>
        <taxon>Verrucomicrobiota</taxon>
        <taxon>Verrucomicrobiia</taxon>
        <taxon>Verrucomicrobiales</taxon>
        <taxon>Verrucomicrobiaceae</taxon>
        <taxon>Oceaniferula</taxon>
    </lineage>
</organism>
<accession>A0AAT9FHE8</accession>
<gene>
    <name evidence="1" type="ORF">NT6N_04460</name>
</gene>
<dbReference type="KEGG" id="osu:NT6N_04460"/>
<reference evidence="1" key="1">
    <citation type="submission" date="2024-07" db="EMBL/GenBank/DDBJ databases">
        <title>Complete genome sequence of Verrucomicrobiaceae bacterium NT6N.</title>
        <authorList>
            <person name="Huang C."/>
            <person name="Takami H."/>
            <person name="Hamasaki K."/>
        </authorList>
    </citation>
    <scope>NUCLEOTIDE SEQUENCE</scope>
    <source>
        <strain evidence="1">NT6N</strain>
    </source>
</reference>
<protein>
    <submittedName>
        <fullName evidence="1">Uncharacterized protein</fullName>
    </submittedName>
</protein>